<dbReference type="InterPro" id="IPR011032">
    <property type="entry name" value="GroES-like_sf"/>
</dbReference>
<dbReference type="PANTHER" id="PTHR44154:SF1">
    <property type="entry name" value="QUINONE OXIDOREDUCTASE"/>
    <property type="match status" value="1"/>
</dbReference>
<dbReference type="CDD" id="cd08243">
    <property type="entry name" value="quinone_oxidoreductase_like_1"/>
    <property type="match status" value="1"/>
</dbReference>
<keyword evidence="4" id="KW-1185">Reference proteome</keyword>
<dbReference type="Gene3D" id="3.90.180.10">
    <property type="entry name" value="Medium-chain alcohol dehydrogenases, catalytic domain"/>
    <property type="match status" value="1"/>
</dbReference>
<dbReference type="Proteomes" id="UP000019473">
    <property type="component" value="Unassembled WGS sequence"/>
</dbReference>
<dbReference type="RefSeq" id="XP_007761930.1">
    <property type="nucleotide sequence ID" value="XM_007763740.1"/>
</dbReference>
<dbReference type="EMBL" id="AMGW01000007">
    <property type="protein sequence ID" value="EXJ54415.1"/>
    <property type="molecule type" value="Genomic_DNA"/>
</dbReference>
<dbReference type="SUPFAM" id="SSF51735">
    <property type="entry name" value="NAD(P)-binding Rossmann-fold domains"/>
    <property type="match status" value="1"/>
</dbReference>
<dbReference type="Pfam" id="PF13602">
    <property type="entry name" value="ADH_zinc_N_2"/>
    <property type="match status" value="1"/>
</dbReference>
<evidence type="ECO:0000256" key="1">
    <source>
        <dbReference type="ARBA" id="ARBA00022857"/>
    </source>
</evidence>
<organism evidence="3 4">
    <name type="scientific">Cladophialophora yegresii CBS 114405</name>
    <dbReference type="NCBI Taxonomy" id="1182544"/>
    <lineage>
        <taxon>Eukaryota</taxon>
        <taxon>Fungi</taxon>
        <taxon>Dikarya</taxon>
        <taxon>Ascomycota</taxon>
        <taxon>Pezizomycotina</taxon>
        <taxon>Eurotiomycetes</taxon>
        <taxon>Chaetothyriomycetidae</taxon>
        <taxon>Chaetothyriales</taxon>
        <taxon>Herpotrichiellaceae</taxon>
        <taxon>Cladophialophora</taxon>
    </lineage>
</organism>
<dbReference type="Gene3D" id="3.40.50.720">
    <property type="entry name" value="NAD(P)-binding Rossmann-like Domain"/>
    <property type="match status" value="1"/>
</dbReference>
<name>W9VN50_9EURO</name>
<dbReference type="Pfam" id="PF08240">
    <property type="entry name" value="ADH_N"/>
    <property type="match status" value="1"/>
</dbReference>
<dbReference type="VEuPathDB" id="FungiDB:A1O7_09754"/>
<accession>W9VN50</accession>
<dbReference type="InterPro" id="IPR013154">
    <property type="entry name" value="ADH-like_N"/>
</dbReference>
<dbReference type="InterPro" id="IPR020843">
    <property type="entry name" value="ER"/>
</dbReference>
<reference evidence="3 4" key="1">
    <citation type="submission" date="2013-03" db="EMBL/GenBank/DDBJ databases">
        <title>The Genome Sequence of Cladophialophora yegresii CBS 114405.</title>
        <authorList>
            <consortium name="The Broad Institute Genomics Platform"/>
            <person name="Cuomo C."/>
            <person name="de Hoog S."/>
            <person name="Gorbushina A."/>
            <person name="Walker B."/>
            <person name="Young S.K."/>
            <person name="Zeng Q."/>
            <person name="Gargeya S."/>
            <person name="Fitzgerald M."/>
            <person name="Haas B."/>
            <person name="Abouelleil A."/>
            <person name="Allen A.W."/>
            <person name="Alvarado L."/>
            <person name="Arachchi H.M."/>
            <person name="Berlin A.M."/>
            <person name="Chapman S.B."/>
            <person name="Gainer-Dewar J."/>
            <person name="Goldberg J."/>
            <person name="Griggs A."/>
            <person name="Gujja S."/>
            <person name="Hansen M."/>
            <person name="Howarth C."/>
            <person name="Imamovic A."/>
            <person name="Ireland A."/>
            <person name="Larimer J."/>
            <person name="McCowan C."/>
            <person name="Murphy C."/>
            <person name="Pearson M."/>
            <person name="Poon T.W."/>
            <person name="Priest M."/>
            <person name="Roberts A."/>
            <person name="Saif S."/>
            <person name="Shea T."/>
            <person name="Sisk P."/>
            <person name="Sykes S."/>
            <person name="Wortman J."/>
            <person name="Nusbaum C."/>
            <person name="Birren B."/>
        </authorList>
    </citation>
    <scope>NUCLEOTIDE SEQUENCE [LARGE SCALE GENOMIC DNA]</scope>
    <source>
        <strain evidence="3 4">CBS 114405</strain>
    </source>
</reference>
<evidence type="ECO:0000313" key="4">
    <source>
        <dbReference type="Proteomes" id="UP000019473"/>
    </source>
</evidence>
<evidence type="ECO:0000313" key="3">
    <source>
        <dbReference type="EMBL" id="EXJ54415.1"/>
    </source>
</evidence>
<dbReference type="eggNOG" id="KOG1198">
    <property type="taxonomic scope" value="Eukaryota"/>
</dbReference>
<dbReference type="AlphaFoldDB" id="W9VN50"/>
<proteinExistence type="predicted"/>
<dbReference type="HOGENOM" id="CLU_026673_3_4_1"/>
<gene>
    <name evidence="3" type="ORF">A1O7_09754</name>
</gene>
<dbReference type="STRING" id="1182544.W9VN50"/>
<keyword evidence="1" id="KW-0521">NADP</keyword>
<dbReference type="InterPro" id="IPR036291">
    <property type="entry name" value="NAD(P)-bd_dom_sf"/>
</dbReference>
<dbReference type="InterPro" id="IPR051603">
    <property type="entry name" value="Zinc-ADH_QOR/CCCR"/>
</dbReference>
<dbReference type="OrthoDB" id="203908at2759"/>
<dbReference type="SMART" id="SM00829">
    <property type="entry name" value="PKS_ER"/>
    <property type="match status" value="1"/>
</dbReference>
<dbReference type="PANTHER" id="PTHR44154">
    <property type="entry name" value="QUINONE OXIDOREDUCTASE"/>
    <property type="match status" value="1"/>
</dbReference>
<dbReference type="SUPFAM" id="SSF50129">
    <property type="entry name" value="GroES-like"/>
    <property type="match status" value="1"/>
</dbReference>
<comment type="caution">
    <text evidence="3">The sequence shown here is derived from an EMBL/GenBank/DDBJ whole genome shotgun (WGS) entry which is preliminary data.</text>
</comment>
<evidence type="ECO:0000259" key="2">
    <source>
        <dbReference type="SMART" id="SM00829"/>
    </source>
</evidence>
<dbReference type="GO" id="GO:0016491">
    <property type="term" value="F:oxidoreductase activity"/>
    <property type="evidence" value="ECO:0007669"/>
    <property type="project" value="InterPro"/>
</dbReference>
<protein>
    <recommendedName>
        <fullName evidence="2">Enoyl reductase (ER) domain-containing protein</fullName>
    </recommendedName>
</protein>
<feature type="domain" description="Enoyl reductase (ER)" evidence="2">
    <location>
        <begin position="12"/>
        <end position="323"/>
    </location>
</feature>
<dbReference type="GeneID" id="19184315"/>
<sequence>MSMKAVVIHEAGAPDVLKLEQRPIPTPAVDEVLIRVKAFGLNRSEMFTRQGHSPNVRFPRVLGIEAAGVVEACPSGKFQPGDKVASAMAGMGRDFDGGYAEYTCPKAVNTQLLTTQLDWQVVGAVPEMLQTAYGSLFKALKLVAGDRLLVRGGTTSVGLAAAAIARNHGCFVAGTTRSSSPETAELMHKSGVEEVIVDDGKVADKVESGGKKFDKVLELVGTTTLKDSLKCAVEGGIVCMTGIVGNSWSFQEFSPMDVIPHCVSLTVYSGGPNEFMETPLNELLKQIEAGTMPVQVGKVFKIDQIVEAHETMEKNLARGKIVVLTE</sequence>